<dbReference type="KEGG" id="nre:BES08_15505"/>
<proteinExistence type="predicted"/>
<dbReference type="Proteomes" id="UP000094626">
    <property type="component" value="Chromosome"/>
</dbReference>
<dbReference type="EMBL" id="JFYZ01000043">
    <property type="protein sequence ID" value="EZP74642.1"/>
    <property type="molecule type" value="Genomic_DNA"/>
</dbReference>
<evidence type="ECO:0000313" key="2">
    <source>
        <dbReference type="EMBL" id="EZP74642.1"/>
    </source>
</evidence>
<dbReference type="RefSeq" id="WP_008829061.1">
    <property type="nucleotide sequence ID" value="NZ_CP017075.1"/>
</dbReference>
<dbReference type="eggNOG" id="ENOG502Z9IR">
    <property type="taxonomic scope" value="Bacteria"/>
</dbReference>
<evidence type="ECO:0008006" key="5">
    <source>
        <dbReference type="Google" id="ProtNLM"/>
    </source>
</evidence>
<dbReference type="InterPro" id="IPR021251">
    <property type="entry name" value="DUF2793"/>
</dbReference>
<dbReference type="PATRIC" id="fig|158500.4.peg.4917"/>
<name>A0A031JN28_9SPHN</name>
<dbReference type="OrthoDB" id="564699at2"/>
<dbReference type="EMBL" id="CP017075">
    <property type="protein sequence ID" value="AOR78000.1"/>
    <property type="molecule type" value="Genomic_DNA"/>
</dbReference>
<evidence type="ECO:0000313" key="1">
    <source>
        <dbReference type="EMBL" id="AOR78000.1"/>
    </source>
</evidence>
<dbReference type="Pfam" id="PF10983">
    <property type="entry name" value="DUF2793"/>
    <property type="match status" value="1"/>
</dbReference>
<reference evidence="1" key="2">
    <citation type="submission" date="2016-08" db="EMBL/GenBank/DDBJ databases">
        <authorList>
            <person name="Seilhamer J.J."/>
        </authorList>
    </citation>
    <scope>NUCLEOTIDE SEQUENCE [LARGE SCALE GENOMIC DNA]</scope>
    <source>
        <strain evidence="1">SA1</strain>
    </source>
</reference>
<gene>
    <name evidence="1" type="ORF">BES08_15505</name>
    <name evidence="2" type="ORF">BV97_04838</name>
</gene>
<dbReference type="STRING" id="158500.BES08_15505"/>
<reference evidence="2 3" key="1">
    <citation type="submission" date="2014-03" db="EMBL/GenBank/DDBJ databases">
        <title>Whole genome sequence of Novosphingobium resinovorum KF1.</title>
        <authorList>
            <person name="Gan H.M."/>
            <person name="Gan H.Y."/>
            <person name="Chew T.H."/>
            <person name="Savka M.A."/>
        </authorList>
    </citation>
    <scope>NUCLEOTIDE SEQUENCE [LARGE SCALE GENOMIC DNA]</scope>
    <source>
        <strain evidence="2 3">KF1</strain>
    </source>
</reference>
<dbReference type="AlphaFoldDB" id="A0A031JN28"/>
<evidence type="ECO:0000313" key="4">
    <source>
        <dbReference type="Proteomes" id="UP000094626"/>
    </source>
</evidence>
<sequence length="152" mass="16125">MPELLNFTDASPRFALPLLHSGQAHKEAFVNEALLLSDALMHCLVLGEAATPPENSLENDAWIVASGATREWSGQDGAVALRRGGGWAFVAPRDGLRVFDASRGAEMLFFGFWRKGSLPVEPLGGTSVDGEARTAINDLIAALQALGILPSV</sequence>
<reference evidence="4" key="3">
    <citation type="journal article" date="2017" name="J. Biotechnol.">
        <title>Complete genome sequence of Novosphingobium resinovorum SA1, a versatile xenobiotic-degrading bacterium capable of utilizing sulfanilic acid.</title>
        <authorList>
            <person name="Hegedus B."/>
            <person name="Kos P.B."/>
            <person name="Balint B."/>
            <person name="Maroti G."/>
            <person name="Gan H.M."/>
            <person name="Perei K."/>
            <person name="Rakhely G."/>
        </authorList>
    </citation>
    <scope>NUCLEOTIDE SEQUENCE [LARGE SCALE GENOMIC DNA]</scope>
    <source>
        <strain evidence="4">SA1</strain>
    </source>
</reference>
<organism evidence="2 3">
    <name type="scientific">Novosphingobium resinovorum</name>
    <dbReference type="NCBI Taxonomy" id="158500"/>
    <lineage>
        <taxon>Bacteria</taxon>
        <taxon>Pseudomonadati</taxon>
        <taxon>Pseudomonadota</taxon>
        <taxon>Alphaproteobacteria</taxon>
        <taxon>Sphingomonadales</taxon>
        <taxon>Sphingomonadaceae</taxon>
        <taxon>Novosphingobium</taxon>
    </lineage>
</organism>
<evidence type="ECO:0000313" key="3">
    <source>
        <dbReference type="Proteomes" id="UP000024329"/>
    </source>
</evidence>
<protein>
    <recommendedName>
        <fullName evidence="5">DUF2793 domain-containing protein</fullName>
    </recommendedName>
</protein>
<accession>A0A031JN28</accession>
<keyword evidence="4" id="KW-1185">Reference proteome</keyword>
<dbReference type="Proteomes" id="UP000024329">
    <property type="component" value="Unassembled WGS sequence"/>
</dbReference>